<dbReference type="InterPro" id="IPR027815">
    <property type="entry name" value="CSC1/OSCA1-like_cyt"/>
</dbReference>
<dbReference type="Pfam" id="PF14703">
    <property type="entry name" value="PHM7_cyt"/>
    <property type="match status" value="1"/>
</dbReference>
<feature type="transmembrane region" description="Helical" evidence="1">
    <location>
        <begin position="387"/>
        <end position="405"/>
    </location>
</feature>
<reference evidence="4" key="1">
    <citation type="submission" date="2022-07" db="EMBL/GenBank/DDBJ databases">
        <title>Phylogenomic reconstructions and comparative analyses of Kickxellomycotina fungi.</title>
        <authorList>
            <person name="Reynolds N.K."/>
            <person name="Stajich J.E."/>
            <person name="Barry K."/>
            <person name="Grigoriev I.V."/>
            <person name="Crous P."/>
            <person name="Smith M.E."/>
        </authorList>
    </citation>
    <scope>NUCLEOTIDE SEQUENCE</scope>
    <source>
        <strain evidence="4">IMI 214461</strain>
    </source>
</reference>
<proteinExistence type="predicted"/>
<dbReference type="GO" id="GO:0005227">
    <property type="term" value="F:calcium-activated cation channel activity"/>
    <property type="evidence" value="ECO:0007669"/>
    <property type="project" value="InterPro"/>
</dbReference>
<feature type="domain" description="CSC1/OSCA1-like N-terminal transmembrane" evidence="2">
    <location>
        <begin position="16"/>
        <end position="161"/>
    </location>
</feature>
<keyword evidence="1" id="KW-1133">Transmembrane helix</keyword>
<feature type="domain" description="CSC1/OSCA1-like cytosolic" evidence="3">
    <location>
        <begin position="189"/>
        <end position="372"/>
    </location>
</feature>
<dbReference type="EMBL" id="JANBQF010000178">
    <property type="protein sequence ID" value="KAJ2004062.1"/>
    <property type="molecule type" value="Genomic_DNA"/>
</dbReference>
<gene>
    <name evidence="4" type="primary">PHM7_1</name>
    <name evidence="4" type="ORF">H4R26_002718</name>
</gene>
<dbReference type="PANTHER" id="PTHR13018:SF5">
    <property type="entry name" value="RE44586P"/>
    <property type="match status" value="1"/>
</dbReference>
<dbReference type="AlphaFoldDB" id="A0A9W8BI91"/>
<dbReference type="GO" id="GO:0005886">
    <property type="term" value="C:plasma membrane"/>
    <property type="evidence" value="ECO:0007669"/>
    <property type="project" value="TreeGrafter"/>
</dbReference>
<dbReference type="InterPro" id="IPR045122">
    <property type="entry name" value="Csc1-like"/>
</dbReference>
<dbReference type="InterPro" id="IPR032880">
    <property type="entry name" value="CSC1/OSCA1-like_N"/>
</dbReference>
<dbReference type="PANTHER" id="PTHR13018">
    <property type="entry name" value="PROBABLE MEMBRANE PROTEIN DUF221-RELATED"/>
    <property type="match status" value="1"/>
</dbReference>
<evidence type="ECO:0000256" key="1">
    <source>
        <dbReference type="SAM" id="Phobius"/>
    </source>
</evidence>
<sequence length="415" mass="47311">MVDTSQVRVENPSLASFISALVFYFVISAIIFAIFWVLRRRKPYIYAPRTGASLYSRQAEPMYESTAFSWVAATYKVDSDEVFRVAGPDAAMFMRSLRSNTLVFLVYGAVALPVLLAVDVDSNGQAMSLERLTMSNIENIDGRVWAHIVMFALFPVVALYATLADIRYYIDIRKRYLQDPDYQQQLRANTVIMTGVPSSENVEEYLESKFGSFYGGVLKAIPCLSCPAARRLVEQRKWHVRTLESDVCRYLLKAHRRRKQGGWRSINRPFVHTNTPACLYYFSHFKLMGGDRVDAIEYHCRQIVQLNNEICMLRACKASVTEPSISAIVVFNSQQAAHEAVRPTNAAKWHKRATATAYWPRFNDIDPTEVNWNGVNVGARLRRLCEFVSRIFIFTIITLWIFPGMQMPISSALSA</sequence>
<feature type="transmembrane region" description="Helical" evidence="1">
    <location>
        <begin position="14"/>
        <end position="38"/>
    </location>
</feature>
<evidence type="ECO:0000259" key="3">
    <source>
        <dbReference type="Pfam" id="PF14703"/>
    </source>
</evidence>
<feature type="transmembrane region" description="Helical" evidence="1">
    <location>
        <begin position="144"/>
        <end position="166"/>
    </location>
</feature>
<name>A0A9W8BI91_9FUNG</name>
<organism evidence="4 5">
    <name type="scientific">Coemansia thaxteri</name>
    <dbReference type="NCBI Taxonomy" id="2663907"/>
    <lineage>
        <taxon>Eukaryota</taxon>
        <taxon>Fungi</taxon>
        <taxon>Fungi incertae sedis</taxon>
        <taxon>Zoopagomycota</taxon>
        <taxon>Kickxellomycotina</taxon>
        <taxon>Kickxellomycetes</taxon>
        <taxon>Kickxellales</taxon>
        <taxon>Kickxellaceae</taxon>
        <taxon>Coemansia</taxon>
    </lineage>
</organism>
<evidence type="ECO:0000313" key="5">
    <source>
        <dbReference type="Proteomes" id="UP001150907"/>
    </source>
</evidence>
<keyword evidence="5" id="KW-1185">Reference proteome</keyword>
<dbReference type="Pfam" id="PF13967">
    <property type="entry name" value="RSN1_TM"/>
    <property type="match status" value="1"/>
</dbReference>
<protein>
    <submittedName>
        <fullName evidence="4">Phosphate metabolism protein 7</fullName>
    </submittedName>
</protein>
<accession>A0A9W8BI91</accession>
<dbReference type="Proteomes" id="UP001150907">
    <property type="component" value="Unassembled WGS sequence"/>
</dbReference>
<evidence type="ECO:0000313" key="4">
    <source>
        <dbReference type="EMBL" id="KAJ2004062.1"/>
    </source>
</evidence>
<dbReference type="OrthoDB" id="1076608at2759"/>
<keyword evidence="1" id="KW-0812">Transmembrane</keyword>
<comment type="caution">
    <text evidence="4">The sequence shown here is derived from an EMBL/GenBank/DDBJ whole genome shotgun (WGS) entry which is preliminary data.</text>
</comment>
<evidence type="ECO:0000259" key="2">
    <source>
        <dbReference type="Pfam" id="PF13967"/>
    </source>
</evidence>
<feature type="transmembrane region" description="Helical" evidence="1">
    <location>
        <begin position="101"/>
        <end position="118"/>
    </location>
</feature>
<keyword evidence="1" id="KW-0472">Membrane</keyword>